<name>A0ACC0D2Q6_9PEZI</name>
<keyword evidence="2" id="KW-1185">Reference proteome</keyword>
<sequence>MWFSLFIFATLVIASYGELVDQVVISPNSHLLGSDVYKVQHELKKAEIFPTVIDKFLPSFLLTAEWPSGESADLGNTVKVDDVQDEPTITVRRDPAASSSLSSSESANVAYTITITDPDAPSRDNPKWSEFCHFIATGVEISSSSSGASNVVKVSGLKDIMPYKAPGPPPKTGKHRYVFLLFAPANGTTDPLHLTKPGDRKHWGTGEERHGVRDWAKENGLEPVAANFIYAQNEKQ</sequence>
<reference evidence="1 2" key="1">
    <citation type="journal article" date="2022" name="New Phytol.">
        <title>Ecological generalism drives hyperdiversity of secondary metabolite gene clusters in xylarialean endophytes.</title>
        <authorList>
            <person name="Franco M.E.E."/>
            <person name="Wisecaver J.H."/>
            <person name="Arnold A.E."/>
            <person name="Ju Y.M."/>
            <person name="Slot J.C."/>
            <person name="Ahrendt S."/>
            <person name="Moore L.P."/>
            <person name="Eastman K.E."/>
            <person name="Scott K."/>
            <person name="Konkel Z."/>
            <person name="Mondo S.J."/>
            <person name="Kuo A."/>
            <person name="Hayes R.D."/>
            <person name="Haridas S."/>
            <person name="Andreopoulos B."/>
            <person name="Riley R."/>
            <person name="LaButti K."/>
            <person name="Pangilinan J."/>
            <person name="Lipzen A."/>
            <person name="Amirebrahimi M."/>
            <person name="Yan J."/>
            <person name="Adam C."/>
            <person name="Keymanesh K."/>
            <person name="Ng V."/>
            <person name="Louie K."/>
            <person name="Northen T."/>
            <person name="Drula E."/>
            <person name="Henrissat B."/>
            <person name="Hsieh H.M."/>
            <person name="Youens-Clark K."/>
            <person name="Lutzoni F."/>
            <person name="Miadlikowska J."/>
            <person name="Eastwood D.C."/>
            <person name="Hamelin R.C."/>
            <person name="Grigoriev I.V."/>
            <person name="U'Ren J.M."/>
        </authorList>
    </citation>
    <scope>NUCLEOTIDE SEQUENCE [LARGE SCALE GENOMIC DNA]</scope>
    <source>
        <strain evidence="1 2">ER1909</strain>
    </source>
</reference>
<organism evidence="1 2">
    <name type="scientific">Hypoxylon rubiginosum</name>
    <dbReference type="NCBI Taxonomy" id="110542"/>
    <lineage>
        <taxon>Eukaryota</taxon>
        <taxon>Fungi</taxon>
        <taxon>Dikarya</taxon>
        <taxon>Ascomycota</taxon>
        <taxon>Pezizomycotina</taxon>
        <taxon>Sordariomycetes</taxon>
        <taxon>Xylariomycetidae</taxon>
        <taxon>Xylariales</taxon>
        <taxon>Hypoxylaceae</taxon>
        <taxon>Hypoxylon</taxon>
    </lineage>
</organism>
<comment type="caution">
    <text evidence="1">The sequence shown here is derived from an EMBL/GenBank/DDBJ whole genome shotgun (WGS) entry which is preliminary data.</text>
</comment>
<dbReference type="EMBL" id="MU394310">
    <property type="protein sequence ID" value="KAI6087017.1"/>
    <property type="molecule type" value="Genomic_DNA"/>
</dbReference>
<protein>
    <submittedName>
        <fullName evidence="1">PEBP-like protein</fullName>
    </submittedName>
</protein>
<dbReference type="Proteomes" id="UP001497680">
    <property type="component" value="Unassembled WGS sequence"/>
</dbReference>
<accession>A0ACC0D2Q6</accession>
<proteinExistence type="predicted"/>
<evidence type="ECO:0000313" key="1">
    <source>
        <dbReference type="EMBL" id="KAI6087017.1"/>
    </source>
</evidence>
<gene>
    <name evidence="1" type="ORF">F4821DRAFT_259264</name>
</gene>
<evidence type="ECO:0000313" key="2">
    <source>
        <dbReference type="Proteomes" id="UP001497680"/>
    </source>
</evidence>